<comment type="subcellular location">
    <subcellularLocation>
        <location evidence="4">Secreted</location>
        <location evidence="4">Extracellular space</location>
        <location evidence="4">Apoplast</location>
    </subcellularLocation>
</comment>
<keyword evidence="4" id="KW-0052">Apoplast</keyword>
<protein>
    <recommendedName>
        <fullName evidence="4">Dirigent protein</fullName>
    </recommendedName>
</protein>
<sequence>MLARIMSRHHRHHNLQLRHRSNPKAVRKWAKTLDPANQKLTKLHFFCHHLHGATATTIAKATSTDASPTFFGLLDTRDDPLTLGPEESSERLGYAQGISAAASLEEISSFDPFTFVFTSKEHNGSTLAVLGSCPISRPSCEAAVVGGSGGFRLARGLVTSKSYYMNFTTGKAILEISVVALHY</sequence>
<evidence type="ECO:0000256" key="4">
    <source>
        <dbReference type="RuleBase" id="RU363099"/>
    </source>
</evidence>
<dbReference type="InterPro" id="IPR004265">
    <property type="entry name" value="Dirigent"/>
</dbReference>
<dbReference type="InterPro" id="IPR044859">
    <property type="entry name" value="Allene_oxi_cyc_Dirigent"/>
</dbReference>
<proteinExistence type="inferred from homology"/>
<dbReference type="GO" id="GO:0009699">
    <property type="term" value="P:phenylpropanoid biosynthetic process"/>
    <property type="evidence" value="ECO:0007669"/>
    <property type="project" value="UniProtKB-ARBA"/>
</dbReference>
<evidence type="ECO:0000313" key="5">
    <source>
        <dbReference type="EMBL" id="KAL0425648.1"/>
    </source>
</evidence>
<gene>
    <name evidence="5" type="ORF">Sradi_1099600</name>
</gene>
<comment type="caution">
    <text evidence="5">The sequence shown here is derived from an EMBL/GenBank/DDBJ whole genome shotgun (WGS) entry which is preliminary data.</text>
</comment>
<comment type="subunit">
    <text evidence="2 4">Homodimer.</text>
</comment>
<evidence type="ECO:0000256" key="2">
    <source>
        <dbReference type="ARBA" id="ARBA00011738"/>
    </source>
</evidence>
<dbReference type="Gene3D" id="2.40.480.10">
    <property type="entry name" value="Allene oxide cyclase-like"/>
    <property type="match status" value="1"/>
</dbReference>
<accession>A0AAW2V9C3</accession>
<dbReference type="GO" id="GO:0048046">
    <property type="term" value="C:apoplast"/>
    <property type="evidence" value="ECO:0007669"/>
    <property type="project" value="UniProtKB-SubCell"/>
</dbReference>
<keyword evidence="3 4" id="KW-0964">Secreted</keyword>
<reference evidence="5" key="1">
    <citation type="submission" date="2020-06" db="EMBL/GenBank/DDBJ databases">
        <authorList>
            <person name="Li T."/>
            <person name="Hu X."/>
            <person name="Zhang T."/>
            <person name="Song X."/>
            <person name="Zhang H."/>
            <person name="Dai N."/>
            <person name="Sheng W."/>
            <person name="Hou X."/>
            <person name="Wei L."/>
        </authorList>
    </citation>
    <scope>NUCLEOTIDE SEQUENCE</scope>
    <source>
        <strain evidence="5">G02</strain>
        <tissue evidence="5">Leaf</tissue>
    </source>
</reference>
<dbReference type="EMBL" id="JACGWJ010000004">
    <property type="protein sequence ID" value="KAL0425648.1"/>
    <property type="molecule type" value="Genomic_DNA"/>
</dbReference>
<reference evidence="5" key="2">
    <citation type="journal article" date="2024" name="Plant">
        <title>Genomic evolution and insights into agronomic trait innovations of Sesamum species.</title>
        <authorList>
            <person name="Miao H."/>
            <person name="Wang L."/>
            <person name="Qu L."/>
            <person name="Liu H."/>
            <person name="Sun Y."/>
            <person name="Le M."/>
            <person name="Wang Q."/>
            <person name="Wei S."/>
            <person name="Zheng Y."/>
            <person name="Lin W."/>
            <person name="Duan Y."/>
            <person name="Cao H."/>
            <person name="Xiong S."/>
            <person name="Wang X."/>
            <person name="Wei L."/>
            <person name="Li C."/>
            <person name="Ma Q."/>
            <person name="Ju M."/>
            <person name="Zhao R."/>
            <person name="Li G."/>
            <person name="Mu C."/>
            <person name="Tian Q."/>
            <person name="Mei H."/>
            <person name="Zhang T."/>
            <person name="Gao T."/>
            <person name="Zhang H."/>
        </authorList>
    </citation>
    <scope>NUCLEOTIDE SEQUENCE</scope>
    <source>
        <strain evidence="5">G02</strain>
    </source>
</reference>
<comment type="similarity">
    <text evidence="1 4">Belongs to the plant dirigent protein family.</text>
</comment>
<evidence type="ECO:0000256" key="1">
    <source>
        <dbReference type="ARBA" id="ARBA00010746"/>
    </source>
</evidence>
<dbReference type="PANTHER" id="PTHR21495">
    <property type="entry name" value="NUCLEOPORIN-RELATED"/>
    <property type="match status" value="1"/>
</dbReference>
<name>A0AAW2V9C3_SESRA</name>
<organism evidence="5">
    <name type="scientific">Sesamum radiatum</name>
    <name type="common">Black benniseed</name>
    <dbReference type="NCBI Taxonomy" id="300843"/>
    <lineage>
        <taxon>Eukaryota</taxon>
        <taxon>Viridiplantae</taxon>
        <taxon>Streptophyta</taxon>
        <taxon>Embryophyta</taxon>
        <taxon>Tracheophyta</taxon>
        <taxon>Spermatophyta</taxon>
        <taxon>Magnoliopsida</taxon>
        <taxon>eudicotyledons</taxon>
        <taxon>Gunneridae</taxon>
        <taxon>Pentapetalae</taxon>
        <taxon>asterids</taxon>
        <taxon>lamiids</taxon>
        <taxon>Lamiales</taxon>
        <taxon>Pedaliaceae</taxon>
        <taxon>Sesamum</taxon>
    </lineage>
</organism>
<comment type="function">
    <text evidence="4">Dirigent proteins impart stereoselectivity on the phenoxy radical-coupling reaction, yielding optically active lignans from two molecules of coniferyl alcohol in the biosynthesis of lignans, flavonolignans, and alkaloids and thus plays a central role in plant secondary metabolism.</text>
</comment>
<dbReference type="Pfam" id="PF03018">
    <property type="entry name" value="Dirigent"/>
    <property type="match status" value="1"/>
</dbReference>
<dbReference type="AlphaFoldDB" id="A0AAW2V9C3"/>
<evidence type="ECO:0000256" key="3">
    <source>
        <dbReference type="ARBA" id="ARBA00022525"/>
    </source>
</evidence>